<keyword evidence="2" id="KW-0677">Repeat</keyword>
<gene>
    <name evidence="3" type="ORF">V5N11_009827</name>
</gene>
<dbReference type="Proteomes" id="UP001558713">
    <property type="component" value="Unassembled WGS sequence"/>
</dbReference>
<evidence type="ECO:0000256" key="2">
    <source>
        <dbReference type="ARBA" id="ARBA00022737"/>
    </source>
</evidence>
<evidence type="ECO:0000256" key="1">
    <source>
        <dbReference type="ARBA" id="ARBA00022614"/>
    </source>
</evidence>
<dbReference type="Pfam" id="PF00560">
    <property type="entry name" value="LRR_1"/>
    <property type="match status" value="2"/>
</dbReference>
<dbReference type="SUPFAM" id="SSF52058">
    <property type="entry name" value="L domain-like"/>
    <property type="match status" value="1"/>
</dbReference>
<reference evidence="3 4" key="1">
    <citation type="submission" date="2024-04" db="EMBL/GenBank/DDBJ databases">
        <title>Genome assembly C_amara_ONT_v2.</title>
        <authorList>
            <person name="Yant L."/>
            <person name="Moore C."/>
            <person name="Slenker M."/>
        </authorList>
    </citation>
    <scope>NUCLEOTIDE SEQUENCE [LARGE SCALE GENOMIC DNA]</scope>
    <source>
        <tissue evidence="3">Leaf</tissue>
    </source>
</reference>
<dbReference type="FunFam" id="3.80.10.10:FF:000383">
    <property type="entry name" value="Leucine-rich repeat receptor protein kinase EMS1"/>
    <property type="match status" value="1"/>
</dbReference>
<dbReference type="AlphaFoldDB" id="A0ABD1A9I9"/>
<dbReference type="InterPro" id="IPR001611">
    <property type="entry name" value="Leu-rich_rpt"/>
</dbReference>
<dbReference type="Gene3D" id="3.80.10.10">
    <property type="entry name" value="Ribonuclease Inhibitor"/>
    <property type="match status" value="1"/>
</dbReference>
<name>A0ABD1A9I9_CARAN</name>
<dbReference type="InterPro" id="IPR053038">
    <property type="entry name" value="RLP_Defense"/>
</dbReference>
<comment type="caution">
    <text evidence="3">The sequence shown here is derived from an EMBL/GenBank/DDBJ whole genome shotgun (WGS) entry which is preliminary data.</text>
</comment>
<evidence type="ECO:0000313" key="4">
    <source>
        <dbReference type="Proteomes" id="UP001558713"/>
    </source>
</evidence>
<sequence length="241" mass="26158">MINHLGGSVPIELGSLTKLVGLYFGQNNLRGKLLSSLGNFTSLKFLGVASNNIEGDIPDDIARLTQIVDLELSMNNLSCVFPPAIYNLSLEDLSISFNSFFGSLRPDFGNLVPNTRFLYLEGNYFTGAIPKTPPNISNLQVVAMEYNKLIGSIPSSFGKVRNLQLLELYHNSLGSHSSGDHEFLEYLTNCTKLRTLSVAENRLGGGGDLPTSIANLSVNLIHLSLGKTTSLETFLMTLGIS</sequence>
<dbReference type="PANTHER" id="PTHR48064">
    <property type="entry name" value="OS01G0750400 PROTEIN"/>
    <property type="match status" value="1"/>
</dbReference>
<organism evidence="3 4">
    <name type="scientific">Cardamine amara subsp. amara</name>
    <dbReference type="NCBI Taxonomy" id="228776"/>
    <lineage>
        <taxon>Eukaryota</taxon>
        <taxon>Viridiplantae</taxon>
        <taxon>Streptophyta</taxon>
        <taxon>Embryophyta</taxon>
        <taxon>Tracheophyta</taxon>
        <taxon>Spermatophyta</taxon>
        <taxon>Magnoliopsida</taxon>
        <taxon>eudicotyledons</taxon>
        <taxon>Gunneridae</taxon>
        <taxon>Pentapetalae</taxon>
        <taxon>rosids</taxon>
        <taxon>malvids</taxon>
        <taxon>Brassicales</taxon>
        <taxon>Brassicaceae</taxon>
        <taxon>Cardamineae</taxon>
        <taxon>Cardamine</taxon>
    </lineage>
</organism>
<keyword evidence="4" id="KW-1185">Reference proteome</keyword>
<proteinExistence type="predicted"/>
<dbReference type="EMBL" id="JBANAX010000556">
    <property type="protein sequence ID" value="KAL1203465.1"/>
    <property type="molecule type" value="Genomic_DNA"/>
</dbReference>
<dbReference type="PANTHER" id="PTHR48064:SF6">
    <property type="entry name" value="RECEPTOR-LIKE PROTEIN KINASE 2"/>
    <property type="match status" value="1"/>
</dbReference>
<protein>
    <submittedName>
        <fullName evidence="3">LRR receptor-like serine/threonine-protein kinase</fullName>
    </submittedName>
</protein>
<evidence type="ECO:0000313" key="3">
    <source>
        <dbReference type="EMBL" id="KAL1203465.1"/>
    </source>
</evidence>
<accession>A0ABD1A9I9</accession>
<dbReference type="InterPro" id="IPR032675">
    <property type="entry name" value="LRR_dom_sf"/>
</dbReference>
<keyword evidence="1" id="KW-0433">Leucine-rich repeat</keyword>